<evidence type="ECO:0000313" key="2">
    <source>
        <dbReference type="EMBL" id="AXO15664.1"/>
    </source>
</evidence>
<sequence>MCNCNKITICTEFDAAQIAGLQVPIASIHAFATQTVPDGYLICDGSAVSREEYADLFAALGIVWGEGDGSTTFNIPDLRGEFLRGFDAGRGVDDERVFASAQLDQMQQITGGIGVVSRFNSPEGVFSYSHQPGTTDATSGINDQNRLLFDSANSPNARVGTETRPRNVAVTYAIKAAQPAAA</sequence>
<evidence type="ECO:0000313" key="3">
    <source>
        <dbReference type="Proteomes" id="UP000256971"/>
    </source>
</evidence>
<dbReference type="RefSeq" id="WP_064788454.1">
    <property type="nucleotide sequence ID" value="NZ_CP031555.1"/>
</dbReference>
<dbReference type="InterPro" id="IPR011083">
    <property type="entry name" value="Phage_tail_collar_dom"/>
</dbReference>
<dbReference type="Proteomes" id="UP000256971">
    <property type="component" value="Chromosome"/>
</dbReference>
<evidence type="ECO:0000259" key="1">
    <source>
        <dbReference type="Pfam" id="PF07484"/>
    </source>
</evidence>
<proteinExistence type="predicted"/>
<dbReference type="Pfam" id="PF07484">
    <property type="entry name" value="Collar"/>
    <property type="match status" value="1"/>
</dbReference>
<name>A0ABN5NMG2_9PROT</name>
<dbReference type="SUPFAM" id="SSF88874">
    <property type="entry name" value="Receptor-binding domain of short tail fibre protein gp12"/>
    <property type="match status" value="1"/>
</dbReference>
<keyword evidence="3" id="KW-1185">Reference proteome</keyword>
<dbReference type="EMBL" id="CP031555">
    <property type="protein sequence ID" value="AXO15664.1"/>
    <property type="molecule type" value="Genomic_DNA"/>
</dbReference>
<dbReference type="InterPro" id="IPR037053">
    <property type="entry name" value="Phage_tail_collar_dom_sf"/>
</dbReference>
<feature type="domain" description="Phage tail collar" evidence="1">
    <location>
        <begin position="27"/>
        <end position="83"/>
    </location>
</feature>
<dbReference type="Gene3D" id="3.90.1340.10">
    <property type="entry name" value="Phage tail collar domain"/>
    <property type="match status" value="1"/>
</dbReference>
<reference evidence="2 3" key="1">
    <citation type="submission" date="2018-08" db="EMBL/GenBank/DDBJ databases">
        <title>Complete genome sequence of type strain Thalassospira indica MCCC 1A01103T, isolated from isolated from deep seawater of the Indian Ocean.</title>
        <authorList>
            <person name="Liu Y."/>
        </authorList>
    </citation>
    <scope>NUCLEOTIDE SEQUENCE [LARGE SCALE GENOMIC DNA]</scope>
    <source>
        <strain evidence="2 3">PB8BT</strain>
    </source>
</reference>
<gene>
    <name evidence="2" type="ORF">DY252_16610</name>
</gene>
<accession>A0ABN5NMG2</accession>
<protein>
    <recommendedName>
        <fullName evidence="1">Phage tail collar domain-containing protein</fullName>
    </recommendedName>
</protein>
<organism evidence="2 3">
    <name type="scientific">Thalassospira indica</name>
    <dbReference type="NCBI Taxonomy" id="1891279"/>
    <lineage>
        <taxon>Bacteria</taxon>
        <taxon>Pseudomonadati</taxon>
        <taxon>Pseudomonadota</taxon>
        <taxon>Alphaproteobacteria</taxon>
        <taxon>Rhodospirillales</taxon>
        <taxon>Thalassospiraceae</taxon>
        <taxon>Thalassospira</taxon>
    </lineage>
</organism>